<proteinExistence type="predicted"/>
<dbReference type="PANTHER" id="PTHR22969:SF17">
    <property type="entry name" value="INHIBITOR OF NUCLEAR FACTOR KAPPA-B KINASE SUBUNIT BETA"/>
    <property type="match status" value="1"/>
</dbReference>
<dbReference type="OrthoDB" id="267381at2759"/>
<dbReference type="KEGG" id="soy:115884520"/>
<evidence type="ECO:0000256" key="6">
    <source>
        <dbReference type="ARBA" id="ARBA00022741"/>
    </source>
</evidence>
<gene>
    <name evidence="12" type="primary">LOC115884520</name>
</gene>
<name>A0A6J2Y7N6_SITOR</name>
<keyword evidence="4" id="KW-0723">Serine/threonine-protein kinase</keyword>
<dbReference type="EC" id="2.7.11.10" evidence="2"/>
<accession>A0A6J2Y7N6</accession>
<evidence type="ECO:0000256" key="1">
    <source>
        <dbReference type="ARBA" id="ARBA00004496"/>
    </source>
</evidence>
<dbReference type="SUPFAM" id="SSF56112">
    <property type="entry name" value="Protein kinase-like (PK-like)"/>
    <property type="match status" value="1"/>
</dbReference>
<evidence type="ECO:0000256" key="3">
    <source>
        <dbReference type="ARBA" id="ARBA00022490"/>
    </source>
</evidence>
<dbReference type="InterPro" id="IPR000719">
    <property type="entry name" value="Prot_kinase_dom"/>
</dbReference>
<dbReference type="FunCoup" id="A0A6J2Y7N6">
    <property type="interactions" value="212"/>
</dbReference>
<sequence>MEMPSEIRDWKKTSELGSGAFGTVMLWKNDNTNEFIAIKKCKFLKPSALSTKQKERWHKEVEFIQSVDHPNIIKFKKLPLELEVFLNKYNPSKLPLLSMEYCRKGNLRKYLTSEPLKLCGLMEDDVKCILNDISNGLKYLHNKNITHRDLKPENIVLQHCDNRKGQIIYIIIDLGYAKELQDSTLSFVGTLQYLAPEIFCCKSYTKSVDYWSMGLIAFEIACGILPFLPELGPFERYEKIRNKSSDDICIFMSYAGVVTTSKHIKKENFLTSYLKESLEIWLKNILQFDAPSRIKIDEIESLDYLNSFLNTKVIKVFSVYNYEFYSYKFSDCKPCTLKSLISRDIEVPEEELFFLFTDKNCDNESNIICTIDKLNIIKHLLREEHCMIYVFRKGFELQKPKHDLPKLIRETFNVSQTFNVKFIKALYREALFFIYKQCQIEIELEKAFTLLIDHIKQIESSLLINNTKISDIFKTVLAKINVHDRNKFITSSSSNKLELFQCLKCYERLLSNLERRDKNLRTFRRETQILKTCVEDSRNGIENIFQTSKFIDRLNQINCKKILERKPGGDYTKDFLERINEVVNSTLKLKYCIFEKDKYIQNYTTNVWKLLKHSESLLLWTDDFIDSIDKLAVELQRLENWHADILVNNQEINNHARPFLSFNPEDTFEIIAKNDCLRQKLDNIYSLL</sequence>
<keyword evidence="7" id="KW-0418">Kinase</keyword>
<dbReference type="GO" id="GO:0008385">
    <property type="term" value="C:IkappaB kinase complex"/>
    <property type="evidence" value="ECO:0007669"/>
    <property type="project" value="TreeGrafter"/>
</dbReference>
<dbReference type="GO" id="GO:0008384">
    <property type="term" value="F:IkappaB kinase activity"/>
    <property type="evidence" value="ECO:0007669"/>
    <property type="project" value="UniProtKB-EC"/>
</dbReference>
<organism evidence="11 12">
    <name type="scientific">Sitophilus oryzae</name>
    <name type="common">Rice weevil</name>
    <name type="synonym">Curculio oryzae</name>
    <dbReference type="NCBI Taxonomy" id="7048"/>
    <lineage>
        <taxon>Eukaryota</taxon>
        <taxon>Metazoa</taxon>
        <taxon>Ecdysozoa</taxon>
        <taxon>Arthropoda</taxon>
        <taxon>Hexapoda</taxon>
        <taxon>Insecta</taxon>
        <taxon>Pterygota</taxon>
        <taxon>Neoptera</taxon>
        <taxon>Endopterygota</taxon>
        <taxon>Coleoptera</taxon>
        <taxon>Polyphaga</taxon>
        <taxon>Cucujiformia</taxon>
        <taxon>Curculionidae</taxon>
        <taxon>Dryophthorinae</taxon>
        <taxon>Sitophilus</taxon>
    </lineage>
</organism>
<dbReference type="Gene3D" id="1.10.510.10">
    <property type="entry name" value="Transferase(Phosphotransferase) domain 1"/>
    <property type="match status" value="1"/>
</dbReference>
<protein>
    <recommendedName>
        <fullName evidence="2">IkappaB kinase</fullName>
        <ecNumber evidence="2">2.7.11.10</ecNumber>
    </recommendedName>
</protein>
<dbReference type="PROSITE" id="PS00108">
    <property type="entry name" value="PROTEIN_KINASE_ST"/>
    <property type="match status" value="1"/>
</dbReference>
<dbReference type="SMART" id="SM00220">
    <property type="entry name" value="S_TKc"/>
    <property type="match status" value="1"/>
</dbReference>
<evidence type="ECO:0000313" key="11">
    <source>
        <dbReference type="Proteomes" id="UP000504635"/>
    </source>
</evidence>
<dbReference type="GeneID" id="115884520"/>
<dbReference type="InParanoid" id="A0A6J2Y7N6"/>
<keyword evidence="5" id="KW-0808">Transferase</keyword>
<dbReference type="InterPro" id="IPR008271">
    <property type="entry name" value="Ser/Thr_kinase_AS"/>
</dbReference>
<feature type="domain" description="Protein kinase" evidence="10">
    <location>
        <begin position="10"/>
        <end position="309"/>
    </location>
</feature>
<reference evidence="12" key="1">
    <citation type="submission" date="2025-08" db="UniProtKB">
        <authorList>
            <consortium name="RefSeq"/>
        </authorList>
    </citation>
    <scope>IDENTIFICATION</scope>
    <source>
        <tissue evidence="12">Gonads</tissue>
    </source>
</reference>
<evidence type="ECO:0000256" key="9">
    <source>
        <dbReference type="ARBA" id="ARBA00048789"/>
    </source>
</evidence>
<dbReference type="GO" id="GO:0005524">
    <property type="term" value="F:ATP binding"/>
    <property type="evidence" value="ECO:0007669"/>
    <property type="project" value="UniProtKB-KW"/>
</dbReference>
<evidence type="ECO:0000256" key="2">
    <source>
        <dbReference type="ARBA" id="ARBA00012442"/>
    </source>
</evidence>
<evidence type="ECO:0000259" key="10">
    <source>
        <dbReference type="PROSITE" id="PS50011"/>
    </source>
</evidence>
<keyword evidence="8" id="KW-0067">ATP-binding</keyword>
<dbReference type="AlphaFoldDB" id="A0A6J2Y7N6"/>
<keyword evidence="6" id="KW-0547">Nucleotide-binding</keyword>
<comment type="catalytic activity">
    <reaction evidence="9">
        <text>L-seryl-[I-kappa-B protein] + ATP = O-phospho-L-seryl-[I-kappa-B protein] + ADP + H(+)</text>
        <dbReference type="Rhea" id="RHEA:19073"/>
        <dbReference type="Rhea" id="RHEA-COMP:13698"/>
        <dbReference type="Rhea" id="RHEA-COMP:13699"/>
        <dbReference type="ChEBI" id="CHEBI:15378"/>
        <dbReference type="ChEBI" id="CHEBI:29999"/>
        <dbReference type="ChEBI" id="CHEBI:30616"/>
        <dbReference type="ChEBI" id="CHEBI:83421"/>
        <dbReference type="ChEBI" id="CHEBI:456216"/>
        <dbReference type="EC" id="2.7.11.10"/>
    </reaction>
</comment>
<dbReference type="PANTHER" id="PTHR22969">
    <property type="entry name" value="IKB KINASE"/>
    <property type="match status" value="1"/>
</dbReference>
<dbReference type="InterPro" id="IPR051180">
    <property type="entry name" value="IKK"/>
</dbReference>
<keyword evidence="3" id="KW-0963">Cytoplasm</keyword>
<dbReference type="GO" id="GO:0033209">
    <property type="term" value="P:tumor necrosis factor-mediated signaling pathway"/>
    <property type="evidence" value="ECO:0007669"/>
    <property type="project" value="TreeGrafter"/>
</dbReference>
<evidence type="ECO:0000256" key="5">
    <source>
        <dbReference type="ARBA" id="ARBA00022679"/>
    </source>
</evidence>
<dbReference type="PROSITE" id="PS50011">
    <property type="entry name" value="PROTEIN_KINASE_DOM"/>
    <property type="match status" value="1"/>
</dbReference>
<dbReference type="Pfam" id="PF00069">
    <property type="entry name" value="Pkinase"/>
    <property type="match status" value="1"/>
</dbReference>
<comment type="subcellular location">
    <subcellularLocation>
        <location evidence="1">Cytoplasm</location>
    </subcellularLocation>
</comment>
<evidence type="ECO:0000256" key="7">
    <source>
        <dbReference type="ARBA" id="ARBA00022777"/>
    </source>
</evidence>
<dbReference type="GO" id="GO:0045944">
    <property type="term" value="P:positive regulation of transcription by RNA polymerase II"/>
    <property type="evidence" value="ECO:0007669"/>
    <property type="project" value="TreeGrafter"/>
</dbReference>
<evidence type="ECO:0000256" key="8">
    <source>
        <dbReference type="ARBA" id="ARBA00022840"/>
    </source>
</evidence>
<dbReference type="InterPro" id="IPR011009">
    <property type="entry name" value="Kinase-like_dom_sf"/>
</dbReference>
<evidence type="ECO:0000313" key="12">
    <source>
        <dbReference type="RefSeq" id="XP_030758985.1"/>
    </source>
</evidence>
<keyword evidence="11" id="KW-1185">Reference proteome</keyword>
<dbReference type="Proteomes" id="UP000504635">
    <property type="component" value="Unplaced"/>
</dbReference>
<dbReference type="RefSeq" id="XP_030758985.1">
    <property type="nucleotide sequence ID" value="XM_030903125.1"/>
</dbReference>
<evidence type="ECO:0000256" key="4">
    <source>
        <dbReference type="ARBA" id="ARBA00022527"/>
    </source>
</evidence>